<organism evidence="2 3">
    <name type="scientific">Cladophialophora chaetospira</name>
    <dbReference type="NCBI Taxonomy" id="386627"/>
    <lineage>
        <taxon>Eukaryota</taxon>
        <taxon>Fungi</taxon>
        <taxon>Dikarya</taxon>
        <taxon>Ascomycota</taxon>
        <taxon>Pezizomycotina</taxon>
        <taxon>Eurotiomycetes</taxon>
        <taxon>Chaetothyriomycetidae</taxon>
        <taxon>Chaetothyriales</taxon>
        <taxon>Herpotrichiellaceae</taxon>
        <taxon>Cladophialophora</taxon>
    </lineage>
</organism>
<feature type="region of interest" description="Disordered" evidence="1">
    <location>
        <begin position="386"/>
        <end position="424"/>
    </location>
</feature>
<protein>
    <submittedName>
        <fullName evidence="2">Uncharacterized protein</fullName>
    </submittedName>
</protein>
<name>A0AA39CIT7_9EURO</name>
<gene>
    <name evidence="2" type="ORF">H2200_005306</name>
</gene>
<reference evidence="2" key="1">
    <citation type="submission" date="2022-10" db="EMBL/GenBank/DDBJ databases">
        <title>Culturing micro-colonial fungi from biological soil crusts in the Mojave desert and describing Neophaeococcomyces mojavensis, and introducing the new genera and species Taxawa tesnikishii.</title>
        <authorList>
            <person name="Kurbessoian T."/>
            <person name="Stajich J.E."/>
        </authorList>
    </citation>
    <scope>NUCLEOTIDE SEQUENCE</scope>
    <source>
        <strain evidence="2">TK_41</strain>
    </source>
</reference>
<dbReference type="Proteomes" id="UP001172673">
    <property type="component" value="Unassembled WGS sequence"/>
</dbReference>
<feature type="compositionally biased region" description="Low complexity" evidence="1">
    <location>
        <begin position="390"/>
        <end position="400"/>
    </location>
</feature>
<dbReference type="EMBL" id="JAPDRK010000007">
    <property type="protein sequence ID" value="KAJ9610529.1"/>
    <property type="molecule type" value="Genomic_DNA"/>
</dbReference>
<accession>A0AA39CIT7</accession>
<keyword evidence="3" id="KW-1185">Reference proteome</keyword>
<sequence>MCGVYQVDTDGTILSLNSNTWLQDVKAPECLCGAPLTGTRRYRIQSKLVNLNDTLDLLIAKLGRKLGRLSTAVGVQEKQLSDTFESFLENIRPNPLAAKANTAVILRRTREILDLQKHVVEIRELVADAIQLSLAHLHDALPNIVPEYALMFHLHLDVLEYRIVSVRLADALKIGQQLLSLQDPSFGVQRQGLKMIEFVHKESIAFVGFCKKALGLSVAATSPAIESEIRLQQLQFLLFAKSTRVRLADLGSPIEDTDLTLDDIAIKASLSAVAELGRLSPGNCASFVQTARDFASSFADADDISMLAPIPPIRNDYVRQTEKLWAEHKLGHLTICKQGHVYSSKTFFESCPDCEKHAKLSGNEVFRKSGKHLFENRFLEAMYARPPECSSTGSPKSKSSNIDEQSDNQALSNGGVAGYSQSTTSAEERFLSMMHKGLPKIQGGRAPSEAKKNQVMAADKDGPISGAEGELEAGEGKVSLAARKEEGDGGRTAPLKQPTMEEKFLVAMRRVKDAMPVREVNGS</sequence>
<evidence type="ECO:0000256" key="1">
    <source>
        <dbReference type="SAM" id="MobiDB-lite"/>
    </source>
</evidence>
<comment type="caution">
    <text evidence="2">The sequence shown here is derived from an EMBL/GenBank/DDBJ whole genome shotgun (WGS) entry which is preliminary data.</text>
</comment>
<evidence type="ECO:0000313" key="2">
    <source>
        <dbReference type="EMBL" id="KAJ9610529.1"/>
    </source>
</evidence>
<dbReference type="AlphaFoldDB" id="A0AA39CIT7"/>
<proteinExistence type="predicted"/>
<evidence type="ECO:0000313" key="3">
    <source>
        <dbReference type="Proteomes" id="UP001172673"/>
    </source>
</evidence>